<dbReference type="OrthoDB" id="166624at2759"/>
<gene>
    <name evidence="2" type="ORF">Plil01_000654000</name>
</gene>
<name>A0A9W6WL82_9STRA</name>
<dbReference type="Proteomes" id="UP001165083">
    <property type="component" value="Unassembled WGS sequence"/>
</dbReference>
<organism evidence="2 3">
    <name type="scientific">Phytophthora lilii</name>
    <dbReference type="NCBI Taxonomy" id="2077276"/>
    <lineage>
        <taxon>Eukaryota</taxon>
        <taxon>Sar</taxon>
        <taxon>Stramenopiles</taxon>
        <taxon>Oomycota</taxon>
        <taxon>Peronosporomycetes</taxon>
        <taxon>Peronosporales</taxon>
        <taxon>Peronosporaceae</taxon>
        <taxon>Phytophthora</taxon>
    </lineage>
</organism>
<reference evidence="2" key="1">
    <citation type="submission" date="2023-04" db="EMBL/GenBank/DDBJ databases">
        <title>Phytophthora lilii NBRC 32176.</title>
        <authorList>
            <person name="Ichikawa N."/>
            <person name="Sato H."/>
            <person name="Tonouchi N."/>
        </authorList>
    </citation>
    <scope>NUCLEOTIDE SEQUENCE</scope>
    <source>
        <strain evidence="2">NBRC 32176</strain>
    </source>
</reference>
<evidence type="ECO:0000256" key="1">
    <source>
        <dbReference type="SAM" id="MobiDB-lite"/>
    </source>
</evidence>
<dbReference type="AlphaFoldDB" id="A0A9W6WL82"/>
<feature type="compositionally biased region" description="Basic and acidic residues" evidence="1">
    <location>
        <begin position="156"/>
        <end position="165"/>
    </location>
</feature>
<proteinExistence type="predicted"/>
<protein>
    <submittedName>
        <fullName evidence="2">Unnamed protein product</fullName>
    </submittedName>
</protein>
<comment type="caution">
    <text evidence="2">The sequence shown here is derived from an EMBL/GenBank/DDBJ whole genome shotgun (WGS) entry which is preliminary data.</text>
</comment>
<keyword evidence="3" id="KW-1185">Reference proteome</keyword>
<evidence type="ECO:0000313" key="2">
    <source>
        <dbReference type="EMBL" id="GMF17729.1"/>
    </source>
</evidence>
<feature type="region of interest" description="Disordered" evidence="1">
    <location>
        <begin position="147"/>
        <end position="203"/>
    </location>
</feature>
<sequence length="203" mass="22546">MLSKVTADSSEFHVLNSLLALTPLRSVLAHPYFLSASSTHGTMIHDSPQAAQEQQHIIGILTKQELTKCQTMKRQYLQQIRAWQVQFEKKYRRKAKSADLPAGIVRLQGRSQALNDRIQELNDRLAVAHGSIYRMISGKEALAVDASGVPTQEDSSIQHEIRDESSASLPIESNASRSDSFGRGEGKRSPAQKAFLNRFSSSQ</sequence>
<dbReference type="EMBL" id="BSXW01000291">
    <property type="protein sequence ID" value="GMF17729.1"/>
    <property type="molecule type" value="Genomic_DNA"/>
</dbReference>
<feature type="compositionally biased region" description="Polar residues" evidence="1">
    <location>
        <begin position="166"/>
        <end position="179"/>
    </location>
</feature>
<accession>A0A9W6WL82</accession>
<evidence type="ECO:0000313" key="3">
    <source>
        <dbReference type="Proteomes" id="UP001165083"/>
    </source>
</evidence>